<dbReference type="EMBL" id="OD000095">
    <property type="protein sequence ID" value="CAD7395736.1"/>
    <property type="molecule type" value="Genomic_DNA"/>
</dbReference>
<dbReference type="AlphaFoldDB" id="A0A7R9GTM4"/>
<reference evidence="2" key="1">
    <citation type="submission" date="2020-11" db="EMBL/GenBank/DDBJ databases">
        <authorList>
            <person name="Tran Van P."/>
        </authorList>
    </citation>
    <scope>NUCLEOTIDE SEQUENCE</scope>
</reference>
<sequence>MKKLVNERDHARASTEQSPGLGHPSQQGGGEPSNGPSVGLNQTGVTATLQCVFSHCNGRVRRTQSRLLSMTFDTTLLRLKFYNVSRPGGGVRYPRSPTH</sequence>
<protein>
    <submittedName>
        <fullName evidence="2">Uncharacterized protein</fullName>
    </submittedName>
</protein>
<evidence type="ECO:0000313" key="2">
    <source>
        <dbReference type="EMBL" id="CAD7395736.1"/>
    </source>
</evidence>
<name>A0A7R9GTM4_TIMPO</name>
<gene>
    <name evidence="2" type="ORF">TPSB3V08_LOCUS308</name>
</gene>
<accession>A0A7R9GTM4</accession>
<feature type="compositionally biased region" description="Basic and acidic residues" evidence="1">
    <location>
        <begin position="1"/>
        <end position="13"/>
    </location>
</feature>
<feature type="region of interest" description="Disordered" evidence="1">
    <location>
        <begin position="1"/>
        <end position="42"/>
    </location>
</feature>
<organism evidence="2">
    <name type="scientific">Timema poppense</name>
    <name type="common">Walking stick</name>
    <dbReference type="NCBI Taxonomy" id="170557"/>
    <lineage>
        <taxon>Eukaryota</taxon>
        <taxon>Metazoa</taxon>
        <taxon>Ecdysozoa</taxon>
        <taxon>Arthropoda</taxon>
        <taxon>Hexapoda</taxon>
        <taxon>Insecta</taxon>
        <taxon>Pterygota</taxon>
        <taxon>Neoptera</taxon>
        <taxon>Polyneoptera</taxon>
        <taxon>Phasmatodea</taxon>
        <taxon>Timematodea</taxon>
        <taxon>Timematoidea</taxon>
        <taxon>Timematidae</taxon>
        <taxon>Timema</taxon>
    </lineage>
</organism>
<proteinExistence type="predicted"/>
<evidence type="ECO:0000256" key="1">
    <source>
        <dbReference type="SAM" id="MobiDB-lite"/>
    </source>
</evidence>